<dbReference type="SUPFAM" id="SSF46689">
    <property type="entry name" value="Homeodomain-like"/>
    <property type="match status" value="1"/>
</dbReference>
<dbReference type="InterPro" id="IPR018060">
    <property type="entry name" value="HTH_AraC"/>
</dbReference>
<name>A0ABR6Y0M8_9FLAO</name>
<dbReference type="PANTHER" id="PTHR43280">
    <property type="entry name" value="ARAC-FAMILY TRANSCRIPTIONAL REGULATOR"/>
    <property type="match status" value="1"/>
</dbReference>
<evidence type="ECO:0000313" key="5">
    <source>
        <dbReference type="EMBL" id="MBC3846310.1"/>
    </source>
</evidence>
<comment type="caution">
    <text evidence="5">The sequence shown here is derived from an EMBL/GenBank/DDBJ whole genome shotgun (WGS) entry which is preliminary data.</text>
</comment>
<dbReference type="SMART" id="SM00342">
    <property type="entry name" value="HTH_ARAC"/>
    <property type="match status" value="1"/>
</dbReference>
<dbReference type="SUPFAM" id="SSF51215">
    <property type="entry name" value="Regulatory protein AraC"/>
    <property type="match status" value="1"/>
</dbReference>
<dbReference type="EMBL" id="JACOME010000002">
    <property type="protein sequence ID" value="MBC3846310.1"/>
    <property type="molecule type" value="Genomic_DNA"/>
</dbReference>
<dbReference type="Gene3D" id="1.10.10.60">
    <property type="entry name" value="Homeodomain-like"/>
    <property type="match status" value="1"/>
</dbReference>
<feature type="domain" description="HTH araC/xylS-type" evidence="4">
    <location>
        <begin position="203"/>
        <end position="301"/>
    </location>
</feature>
<organism evidence="5 6">
    <name type="scientific">Winogradskyella echinorum</name>
    <dbReference type="NCBI Taxonomy" id="538189"/>
    <lineage>
        <taxon>Bacteria</taxon>
        <taxon>Pseudomonadati</taxon>
        <taxon>Bacteroidota</taxon>
        <taxon>Flavobacteriia</taxon>
        <taxon>Flavobacteriales</taxon>
        <taxon>Flavobacteriaceae</taxon>
        <taxon>Winogradskyella</taxon>
    </lineage>
</organism>
<evidence type="ECO:0000256" key="1">
    <source>
        <dbReference type="ARBA" id="ARBA00023015"/>
    </source>
</evidence>
<keyword evidence="3" id="KW-0804">Transcription</keyword>
<gene>
    <name evidence="5" type="ORF">H6H04_07960</name>
</gene>
<dbReference type="Pfam" id="PF12833">
    <property type="entry name" value="HTH_18"/>
    <property type="match status" value="1"/>
</dbReference>
<evidence type="ECO:0000313" key="6">
    <source>
        <dbReference type="Proteomes" id="UP000607435"/>
    </source>
</evidence>
<dbReference type="InterPro" id="IPR009057">
    <property type="entry name" value="Homeodomain-like_sf"/>
</dbReference>
<accession>A0ABR6Y0M8</accession>
<evidence type="ECO:0000259" key="4">
    <source>
        <dbReference type="PROSITE" id="PS01124"/>
    </source>
</evidence>
<dbReference type="RefSeq" id="WP_186845434.1">
    <property type="nucleotide sequence ID" value="NZ_JACOME010000002.1"/>
</dbReference>
<proteinExistence type="predicted"/>
<dbReference type="InterPro" id="IPR037923">
    <property type="entry name" value="HTH-like"/>
</dbReference>
<protein>
    <submittedName>
        <fullName evidence="5">AraC family transcriptional regulator</fullName>
    </submittedName>
</protein>
<reference evidence="5 6" key="1">
    <citation type="submission" date="2020-08" db="EMBL/GenBank/DDBJ databases">
        <title>Winogradskyella ouciana sp. nov., isolated from the hadal seawater of the Mariana Trench.</title>
        <authorList>
            <person name="He X."/>
        </authorList>
    </citation>
    <scope>NUCLEOTIDE SEQUENCE [LARGE SCALE GENOMIC DNA]</scope>
    <source>
        <strain evidence="5 6">KCTC 22026</strain>
    </source>
</reference>
<evidence type="ECO:0000256" key="2">
    <source>
        <dbReference type="ARBA" id="ARBA00023125"/>
    </source>
</evidence>
<evidence type="ECO:0000256" key="3">
    <source>
        <dbReference type="ARBA" id="ARBA00023163"/>
    </source>
</evidence>
<keyword evidence="2" id="KW-0238">DNA-binding</keyword>
<keyword evidence="1" id="KW-0805">Transcription regulation</keyword>
<dbReference type="PROSITE" id="PS01124">
    <property type="entry name" value="HTH_ARAC_FAMILY_2"/>
    <property type="match status" value="1"/>
</dbReference>
<keyword evidence="6" id="KW-1185">Reference proteome</keyword>
<sequence>MGKEKTIPTLSSYEISNFHLHQVEWLPIITNTKHPDFHINRIDDIVDKVNFQVLPHRKTFYDFFFLKKGSAIRTKGLNSYTITAPAIFFLPAYQITEHKMMSEDAEGYYCHFNEKMIQDIFPKVVLNEQFVFFQYQSNPVIPINSKTLLIVEGLMRRLFMLYQETEYNRNLVALYLIAIFEEIKSVSTISVLKSRKSNYEITKRYKHALTKHIYEYKSIADYANMLNVTPNYLNKCVRTALGKTAQDLLKEMLILEAKTLIKHSQLNIAEIAVKLSNQTPSNFARFFKKQTGMSPKEYASKN</sequence>
<dbReference type="PANTHER" id="PTHR43280:SF32">
    <property type="entry name" value="TRANSCRIPTIONAL REGULATORY PROTEIN"/>
    <property type="match status" value="1"/>
</dbReference>
<dbReference type="Proteomes" id="UP000607435">
    <property type="component" value="Unassembled WGS sequence"/>
</dbReference>